<accession>A0A0N4X7Y5</accession>
<dbReference type="InterPro" id="IPR005599">
    <property type="entry name" value="GPI_mannosylTrfase"/>
</dbReference>
<evidence type="ECO:0000256" key="5">
    <source>
        <dbReference type="ARBA" id="ARBA00022679"/>
    </source>
</evidence>
<feature type="transmembrane region" description="Helical" evidence="10">
    <location>
        <begin position="372"/>
        <end position="393"/>
    </location>
</feature>
<evidence type="ECO:0000313" key="13">
    <source>
        <dbReference type="Proteomes" id="UP000268014"/>
    </source>
</evidence>
<feature type="transmembrane region" description="Helical" evidence="10">
    <location>
        <begin position="187"/>
        <end position="207"/>
    </location>
</feature>
<dbReference type="UniPathway" id="UPA00378"/>
<evidence type="ECO:0000256" key="2">
    <source>
        <dbReference type="ARBA" id="ARBA00004922"/>
    </source>
</evidence>
<keyword evidence="6 10" id="KW-0812">Transmembrane</keyword>
<evidence type="ECO:0000256" key="6">
    <source>
        <dbReference type="ARBA" id="ARBA00022692"/>
    </source>
</evidence>
<reference evidence="12 13" key="2">
    <citation type="submission" date="2018-11" db="EMBL/GenBank/DDBJ databases">
        <authorList>
            <consortium name="Pathogen Informatics"/>
        </authorList>
    </citation>
    <scope>NUCLEOTIDE SEQUENCE [LARGE SCALE GENOMIC DNA]</scope>
    <source>
        <strain evidence="12 13">MHpl1</strain>
    </source>
</reference>
<sequence length="641" mass="73837">MPRKNMSMVRRTSNRGDKPTPSEHTPLVGTAQPPSPPPSSSGSTKFPSPPVSDIRGKLFVSREDMDFDWRPSGNAVLKLLFSLRLSAALWSNISDCDEVYNYWEPLHLLLFGKGLQTWEYSPVYAIRSYFYIYLHYIPANILYHILPYSKIALFVTLRCFIGIFTLMAEFALYNAVCKRLSISIGRFFVIFSMLSTGMFISSTAFLPSSFSMAMNMYAMAAFLNEKWFYATFCTAISALVGWPFAAVLGLPIVVDMLILRPNPKMFFHYAAISGLVTCASLLSVDSYYYGKRVLAPLNIVLYNVFSEHGPDLYGVEPLSYYLKNLVLNWNIAALMVPFAIPLSALNYVYSWKPSAEHKKWGIPIHPSYWRHYSSVFLLFASLSVWCMIFFSQPHKEERFLFPIYPLIALFAAITLDSAERLISRFFSSSSSILSWSIALCFILASLSRTYALHRNFSAHIEVYKSLNEHFIDHQNHLDFSKRGDPLRVCVGKEWYRFPSSFFLPQMAVDSRSRKRGVHLHFLKSEFSGLLPKYYPQGRLPLITRRIPTEMNDMNQEEPSRYVPLDTCDYVVDLETPRQITANEPNYGAMRDTFQRLYSHPFLIASESHWFYRAFYIPRVSVMKTTFANYTLYQRIPPTVRT</sequence>
<dbReference type="EMBL" id="UZAF01022255">
    <property type="protein sequence ID" value="VDO84086.1"/>
    <property type="molecule type" value="Genomic_DNA"/>
</dbReference>
<evidence type="ECO:0000256" key="10">
    <source>
        <dbReference type="RuleBase" id="RU363075"/>
    </source>
</evidence>
<dbReference type="OMA" id="PRDMHAK"/>
<dbReference type="PANTHER" id="PTHR22760">
    <property type="entry name" value="GLYCOSYLTRANSFERASE"/>
    <property type="match status" value="1"/>
</dbReference>
<evidence type="ECO:0000256" key="3">
    <source>
        <dbReference type="ARBA" id="ARBA00007063"/>
    </source>
</evidence>
<dbReference type="GO" id="GO:0000026">
    <property type="term" value="F:alpha-1,2-mannosyltransferase activity"/>
    <property type="evidence" value="ECO:0007669"/>
    <property type="project" value="TreeGrafter"/>
</dbReference>
<proteinExistence type="inferred from homology"/>
<feature type="transmembrane region" description="Helical" evidence="10">
    <location>
        <begin position="399"/>
        <end position="418"/>
    </location>
</feature>
<feature type="transmembrane region" description="Helical" evidence="10">
    <location>
        <begin position="128"/>
        <end position="146"/>
    </location>
</feature>
<feature type="transmembrane region" description="Helical" evidence="10">
    <location>
        <begin position="152"/>
        <end position="175"/>
    </location>
</feature>
<feature type="region of interest" description="Disordered" evidence="11">
    <location>
        <begin position="1"/>
        <end position="50"/>
    </location>
</feature>
<evidence type="ECO:0000313" key="14">
    <source>
        <dbReference type="WBParaSite" id="HPLM_0002047701-mRNA-1"/>
    </source>
</evidence>
<dbReference type="STRING" id="6290.A0A0N4X7Y5"/>
<dbReference type="GO" id="GO:0005789">
    <property type="term" value="C:endoplasmic reticulum membrane"/>
    <property type="evidence" value="ECO:0007669"/>
    <property type="project" value="UniProtKB-SubCell"/>
</dbReference>
<comment type="similarity">
    <text evidence="3 10">Belongs to the glycosyltransferase 22 family.</text>
</comment>
<evidence type="ECO:0000256" key="1">
    <source>
        <dbReference type="ARBA" id="ARBA00004477"/>
    </source>
</evidence>
<feature type="transmembrane region" description="Helical" evidence="10">
    <location>
        <begin position="227"/>
        <end position="254"/>
    </location>
</feature>
<feature type="transmembrane region" description="Helical" evidence="10">
    <location>
        <begin position="329"/>
        <end position="351"/>
    </location>
</feature>
<dbReference type="Pfam" id="PF03901">
    <property type="entry name" value="Glyco_transf_22"/>
    <property type="match status" value="1"/>
</dbReference>
<evidence type="ECO:0000256" key="9">
    <source>
        <dbReference type="ARBA" id="ARBA00023136"/>
    </source>
</evidence>
<protein>
    <recommendedName>
        <fullName evidence="10">Mannosyltransferase</fullName>
        <ecNumber evidence="10">2.4.1.-</ecNumber>
    </recommendedName>
</protein>
<organism evidence="14">
    <name type="scientific">Haemonchus placei</name>
    <name type="common">Barber's pole worm</name>
    <dbReference type="NCBI Taxonomy" id="6290"/>
    <lineage>
        <taxon>Eukaryota</taxon>
        <taxon>Metazoa</taxon>
        <taxon>Ecdysozoa</taxon>
        <taxon>Nematoda</taxon>
        <taxon>Chromadorea</taxon>
        <taxon>Rhabditida</taxon>
        <taxon>Rhabditina</taxon>
        <taxon>Rhabditomorpha</taxon>
        <taxon>Strongyloidea</taxon>
        <taxon>Trichostrongylidae</taxon>
        <taxon>Haemonchus</taxon>
    </lineage>
</organism>
<keyword evidence="13" id="KW-1185">Reference proteome</keyword>
<evidence type="ECO:0000256" key="11">
    <source>
        <dbReference type="SAM" id="MobiDB-lite"/>
    </source>
</evidence>
<evidence type="ECO:0000256" key="4">
    <source>
        <dbReference type="ARBA" id="ARBA00022676"/>
    </source>
</evidence>
<comment type="subcellular location">
    <subcellularLocation>
        <location evidence="1 10">Endoplasmic reticulum membrane</location>
        <topology evidence="1 10">Multi-pass membrane protein</topology>
    </subcellularLocation>
</comment>
<keyword evidence="9 10" id="KW-0472">Membrane</keyword>
<feature type="transmembrane region" description="Helical" evidence="10">
    <location>
        <begin position="266"/>
        <end position="289"/>
    </location>
</feature>
<keyword evidence="5" id="KW-0808">Transferase</keyword>
<dbReference type="WBParaSite" id="HPLM_0002047701-mRNA-1">
    <property type="protein sequence ID" value="HPLM_0002047701-mRNA-1"/>
    <property type="gene ID" value="HPLM_0002047701"/>
</dbReference>
<evidence type="ECO:0000256" key="7">
    <source>
        <dbReference type="ARBA" id="ARBA00022824"/>
    </source>
</evidence>
<evidence type="ECO:0000313" key="12">
    <source>
        <dbReference type="EMBL" id="VDO84086.1"/>
    </source>
</evidence>
<dbReference type="OrthoDB" id="497541at2759"/>
<dbReference type="PANTHER" id="PTHR22760:SF2">
    <property type="entry name" value="ALPHA-1,2-MANNOSYLTRANSFERASE ALG9"/>
    <property type="match status" value="1"/>
</dbReference>
<comment type="pathway">
    <text evidence="2">Protein modification; protein glycosylation.</text>
</comment>
<keyword evidence="4 10" id="KW-0328">Glycosyltransferase</keyword>
<dbReference type="EC" id="2.4.1.-" evidence="10"/>
<dbReference type="GO" id="GO:0006487">
    <property type="term" value="P:protein N-linked glycosylation"/>
    <property type="evidence" value="ECO:0007669"/>
    <property type="project" value="TreeGrafter"/>
</dbReference>
<name>A0A0N4X7Y5_HAEPC</name>
<feature type="transmembrane region" description="Helical" evidence="10">
    <location>
        <begin position="425"/>
        <end position="446"/>
    </location>
</feature>
<reference evidence="14" key="1">
    <citation type="submission" date="2017-02" db="UniProtKB">
        <authorList>
            <consortium name="WormBaseParasite"/>
        </authorList>
    </citation>
    <scope>IDENTIFICATION</scope>
</reference>
<gene>
    <name evidence="12" type="ORF">HPLM_LOCUS20469</name>
</gene>
<keyword evidence="7 10" id="KW-0256">Endoplasmic reticulum</keyword>
<evidence type="ECO:0000256" key="8">
    <source>
        <dbReference type="ARBA" id="ARBA00022989"/>
    </source>
</evidence>
<dbReference type="Proteomes" id="UP000268014">
    <property type="component" value="Unassembled WGS sequence"/>
</dbReference>
<keyword evidence="8 10" id="KW-1133">Transmembrane helix</keyword>
<dbReference type="AlphaFoldDB" id="A0A0N4X7Y5"/>